<comment type="caution">
    <text evidence="1">The sequence shown here is derived from an EMBL/GenBank/DDBJ whole genome shotgun (WGS) entry which is preliminary data.</text>
</comment>
<protein>
    <submittedName>
        <fullName evidence="1">Uncharacterized protein</fullName>
    </submittedName>
</protein>
<sequence>MVPTTGFASKSKNPGAGKSPPPASPAWWLGAGSIPAWGFETVTFMPPKSITKSTPKASKTSKDNTNPPKAKKVNTTPRSSL</sequence>
<accession>A0ACC2UHF9</accession>
<keyword evidence="2" id="KW-1185">Reference proteome</keyword>
<dbReference type="Proteomes" id="UP001165960">
    <property type="component" value="Unassembled WGS sequence"/>
</dbReference>
<organism evidence="1 2">
    <name type="scientific">Entomophthora muscae</name>
    <dbReference type="NCBI Taxonomy" id="34485"/>
    <lineage>
        <taxon>Eukaryota</taxon>
        <taxon>Fungi</taxon>
        <taxon>Fungi incertae sedis</taxon>
        <taxon>Zoopagomycota</taxon>
        <taxon>Entomophthoromycotina</taxon>
        <taxon>Entomophthoromycetes</taxon>
        <taxon>Entomophthorales</taxon>
        <taxon>Entomophthoraceae</taxon>
        <taxon>Entomophthora</taxon>
    </lineage>
</organism>
<reference evidence="1" key="1">
    <citation type="submission" date="2022-04" db="EMBL/GenBank/DDBJ databases">
        <title>Genome of the entomopathogenic fungus Entomophthora muscae.</title>
        <authorList>
            <person name="Elya C."/>
            <person name="Lovett B.R."/>
            <person name="Lee E."/>
            <person name="Macias A.M."/>
            <person name="Hajek A.E."/>
            <person name="De Bivort B.L."/>
            <person name="Kasson M.T."/>
            <person name="De Fine Licht H.H."/>
            <person name="Stajich J.E."/>
        </authorList>
    </citation>
    <scope>NUCLEOTIDE SEQUENCE</scope>
    <source>
        <strain evidence="1">Berkeley</strain>
    </source>
</reference>
<evidence type="ECO:0000313" key="2">
    <source>
        <dbReference type="Proteomes" id="UP001165960"/>
    </source>
</evidence>
<proteinExistence type="predicted"/>
<evidence type="ECO:0000313" key="1">
    <source>
        <dbReference type="EMBL" id="KAJ9086175.1"/>
    </source>
</evidence>
<gene>
    <name evidence="1" type="ORF">DSO57_1006992</name>
</gene>
<dbReference type="EMBL" id="QTSX02000730">
    <property type="protein sequence ID" value="KAJ9086175.1"/>
    <property type="molecule type" value="Genomic_DNA"/>
</dbReference>
<name>A0ACC2UHF9_9FUNG</name>